<sequence>MALFNAKDLKRRANNELNKSIYSKSASTILNESYQNFNYVEAYDIFLSHSYQDAEIILGLKNTLEDLGYKVYVDWIIDRDLSRDNVNTSTASRLRKRMRSCKCLIYATSNNSNKSKWMPWELGYFDGWKGKVSILPINEESVNKETFDGQEYLGLYSYVVKGYFDDLYIKDLNGKRKSFREWLRE</sequence>
<dbReference type="Gene3D" id="3.40.50.10140">
    <property type="entry name" value="Toll/interleukin-1 receptor homology (TIR) domain"/>
    <property type="match status" value="1"/>
</dbReference>
<dbReference type="EMBL" id="BAAACZ010000008">
    <property type="protein sequence ID" value="GAA0455686.1"/>
    <property type="molecule type" value="Genomic_DNA"/>
</dbReference>
<reference evidence="2 3" key="1">
    <citation type="journal article" date="2019" name="Int. J. Syst. Evol. Microbiol.">
        <title>The Global Catalogue of Microorganisms (GCM) 10K type strain sequencing project: providing services to taxonomists for standard genome sequencing and annotation.</title>
        <authorList>
            <consortium name="The Broad Institute Genomics Platform"/>
            <consortium name="The Broad Institute Genome Sequencing Center for Infectious Disease"/>
            <person name="Wu L."/>
            <person name="Ma J."/>
        </authorList>
    </citation>
    <scope>NUCLEOTIDE SEQUENCE [LARGE SCALE GENOMIC DNA]</scope>
    <source>
        <strain evidence="2 3">JCM 14193</strain>
    </source>
</reference>
<dbReference type="Pfam" id="PF13676">
    <property type="entry name" value="TIR_2"/>
    <property type="match status" value="1"/>
</dbReference>
<dbReference type="InterPro" id="IPR000157">
    <property type="entry name" value="TIR_dom"/>
</dbReference>
<dbReference type="Proteomes" id="UP001500740">
    <property type="component" value="Unassembled WGS sequence"/>
</dbReference>
<dbReference type="InterPro" id="IPR035897">
    <property type="entry name" value="Toll_tir_struct_dom_sf"/>
</dbReference>
<comment type="caution">
    <text evidence="2">The sequence shown here is derived from an EMBL/GenBank/DDBJ whole genome shotgun (WGS) entry which is preliminary data.</text>
</comment>
<keyword evidence="3" id="KW-1185">Reference proteome</keyword>
<protein>
    <recommendedName>
        <fullName evidence="1">TIR domain-containing protein</fullName>
    </recommendedName>
</protein>
<accession>A0ABN0ZQI8</accession>
<evidence type="ECO:0000313" key="2">
    <source>
        <dbReference type="EMBL" id="GAA0455686.1"/>
    </source>
</evidence>
<proteinExistence type="predicted"/>
<gene>
    <name evidence="2" type="ORF">GCM10008935_08190</name>
</gene>
<dbReference type="SUPFAM" id="SSF52200">
    <property type="entry name" value="Toll/Interleukin receptor TIR domain"/>
    <property type="match status" value="1"/>
</dbReference>
<name>A0ABN0ZQI8_9BACI</name>
<evidence type="ECO:0000259" key="1">
    <source>
        <dbReference type="Pfam" id="PF13676"/>
    </source>
</evidence>
<feature type="domain" description="TIR" evidence="1">
    <location>
        <begin position="45"/>
        <end position="141"/>
    </location>
</feature>
<evidence type="ECO:0000313" key="3">
    <source>
        <dbReference type="Proteomes" id="UP001500740"/>
    </source>
</evidence>
<organism evidence="2 3">
    <name type="scientific">Alkalibacillus silvisoli</name>
    <dbReference type="NCBI Taxonomy" id="392823"/>
    <lineage>
        <taxon>Bacteria</taxon>
        <taxon>Bacillati</taxon>
        <taxon>Bacillota</taxon>
        <taxon>Bacilli</taxon>
        <taxon>Bacillales</taxon>
        <taxon>Bacillaceae</taxon>
        <taxon>Alkalibacillus</taxon>
    </lineage>
</organism>
<dbReference type="RefSeq" id="WP_343781981.1">
    <property type="nucleotide sequence ID" value="NZ_BAAACZ010000008.1"/>
</dbReference>